<evidence type="ECO:0000313" key="1">
    <source>
        <dbReference type="EMBL" id="KAJ7775690.1"/>
    </source>
</evidence>
<name>A0AAD7NUN5_9AGAR</name>
<protein>
    <submittedName>
        <fullName evidence="1">Uncharacterized protein</fullName>
    </submittedName>
</protein>
<proteinExistence type="predicted"/>
<comment type="caution">
    <text evidence="1">The sequence shown here is derived from an EMBL/GenBank/DDBJ whole genome shotgun (WGS) entry which is preliminary data.</text>
</comment>
<dbReference type="Proteomes" id="UP001215280">
    <property type="component" value="Unassembled WGS sequence"/>
</dbReference>
<accession>A0AAD7NUN5</accession>
<dbReference type="AlphaFoldDB" id="A0AAD7NUN5"/>
<evidence type="ECO:0000313" key="2">
    <source>
        <dbReference type="Proteomes" id="UP001215280"/>
    </source>
</evidence>
<organism evidence="1 2">
    <name type="scientific">Mycena maculata</name>
    <dbReference type="NCBI Taxonomy" id="230809"/>
    <lineage>
        <taxon>Eukaryota</taxon>
        <taxon>Fungi</taxon>
        <taxon>Dikarya</taxon>
        <taxon>Basidiomycota</taxon>
        <taxon>Agaricomycotina</taxon>
        <taxon>Agaricomycetes</taxon>
        <taxon>Agaricomycetidae</taxon>
        <taxon>Agaricales</taxon>
        <taxon>Marasmiineae</taxon>
        <taxon>Mycenaceae</taxon>
        <taxon>Mycena</taxon>
    </lineage>
</organism>
<dbReference type="EMBL" id="JARJLG010000014">
    <property type="protein sequence ID" value="KAJ7775690.1"/>
    <property type="molecule type" value="Genomic_DNA"/>
</dbReference>
<keyword evidence="2" id="KW-1185">Reference proteome</keyword>
<gene>
    <name evidence="1" type="ORF">DFH07DRAFT_767103</name>
</gene>
<sequence>MDLHSDSEIGIAQKNQTWIFYSLDHSTTLTWQDHQARTIRAGQCNPKRPVHRTNRVAYILDMTNTPEYLESDRKLLSIDKYLKKQASVLVPPDPDKGGRCILIVVAQILQWHHLTILLALRAGMATQIPLPKS</sequence>
<reference evidence="1" key="1">
    <citation type="submission" date="2023-03" db="EMBL/GenBank/DDBJ databases">
        <title>Massive genome expansion in bonnet fungi (Mycena s.s.) driven by repeated elements and novel gene families across ecological guilds.</title>
        <authorList>
            <consortium name="Lawrence Berkeley National Laboratory"/>
            <person name="Harder C.B."/>
            <person name="Miyauchi S."/>
            <person name="Viragh M."/>
            <person name="Kuo A."/>
            <person name="Thoen E."/>
            <person name="Andreopoulos B."/>
            <person name="Lu D."/>
            <person name="Skrede I."/>
            <person name="Drula E."/>
            <person name="Henrissat B."/>
            <person name="Morin E."/>
            <person name="Kohler A."/>
            <person name="Barry K."/>
            <person name="LaButti K."/>
            <person name="Morin E."/>
            <person name="Salamov A."/>
            <person name="Lipzen A."/>
            <person name="Mereny Z."/>
            <person name="Hegedus B."/>
            <person name="Baldrian P."/>
            <person name="Stursova M."/>
            <person name="Weitz H."/>
            <person name="Taylor A."/>
            <person name="Grigoriev I.V."/>
            <person name="Nagy L.G."/>
            <person name="Martin F."/>
            <person name="Kauserud H."/>
        </authorList>
    </citation>
    <scope>NUCLEOTIDE SEQUENCE</scope>
    <source>
        <strain evidence="1">CBHHK188m</strain>
    </source>
</reference>